<evidence type="ECO:0000313" key="1">
    <source>
        <dbReference type="EMBL" id="RYJ14270.1"/>
    </source>
</evidence>
<dbReference type="AlphaFoldDB" id="A0A482T974"/>
<sequence length="419" mass="46239">MSVTSAARKGHERADTDDDAVALATALARPTLDETAQTAISRLAPEVEADEVLTAAHHLGVGPLVASHLTDADVPAAFESRARERCRATGVRNLSFVAELHRVLSAFADAGLRCLVYKGPVLAVSAYGDLSRRDFSDLDLFVPPGDVPEACAVLESLGYNPWSENGTAVTDAESLVSRAAERTYFRPSEDTPERTVATRRPPSVGVAVELRWRLGTDLRPSWLTFETAWERRTEVLVGGRPVPTFSNEDTVLVLARHGAKHYWNRLGWVVDVAAFLSENDIDWDRLRARAARANRRRILHACLLLAAETADAPVPAEILADARADSNVRRVVIDAQGFVASNPETAAYGERGRRRRTRYELQLCDTRRQQVLTLCRLAFVPQQADYAAVSLPDSLHGLYRVTRPARLAVKALRRRVEPR</sequence>
<dbReference type="RefSeq" id="WP_129784628.1">
    <property type="nucleotide sequence ID" value="NZ_RZHH01000002.1"/>
</dbReference>
<gene>
    <name evidence="1" type="ORF">ELS19_10045</name>
</gene>
<accession>A0A482T974</accession>
<dbReference type="Gene3D" id="3.30.460.40">
    <property type="match status" value="1"/>
</dbReference>
<reference evidence="1 2" key="1">
    <citation type="submission" date="2018-12" db="EMBL/GenBank/DDBJ databases">
        <title>Genome analysis provides insights into bioremediation potentialities of Halogeometricum borinquense strain N11.</title>
        <authorList>
            <person name="Najjari A."/>
            <person name="Youssef N."/>
            <person name="Fhoula I."/>
            <person name="Ben Dhia O."/>
            <person name="Mahjoubi M."/>
            <person name="Ouzari H.I."/>
            <person name="Cherif A."/>
        </authorList>
    </citation>
    <scope>NUCLEOTIDE SEQUENCE [LARGE SCALE GENOMIC DNA]</scope>
    <source>
        <strain evidence="1 2">N11</strain>
    </source>
</reference>
<dbReference type="Proteomes" id="UP000294028">
    <property type="component" value="Unassembled WGS sequence"/>
</dbReference>
<dbReference type="Pfam" id="PF14907">
    <property type="entry name" value="NTP_transf_5"/>
    <property type="match status" value="1"/>
</dbReference>
<name>A0A482T974_9EURY</name>
<evidence type="ECO:0000313" key="2">
    <source>
        <dbReference type="Proteomes" id="UP000294028"/>
    </source>
</evidence>
<comment type="caution">
    <text evidence="1">The sequence shown here is derived from an EMBL/GenBank/DDBJ whole genome shotgun (WGS) entry which is preliminary data.</text>
</comment>
<dbReference type="InterPro" id="IPR039498">
    <property type="entry name" value="NTP_transf_5"/>
</dbReference>
<protein>
    <recommendedName>
        <fullName evidence="3">Nucleotidyltransferase family protein</fullName>
    </recommendedName>
</protein>
<proteinExistence type="predicted"/>
<evidence type="ECO:0008006" key="3">
    <source>
        <dbReference type="Google" id="ProtNLM"/>
    </source>
</evidence>
<dbReference type="EMBL" id="RZHH01000002">
    <property type="protein sequence ID" value="RYJ14270.1"/>
    <property type="molecule type" value="Genomic_DNA"/>
</dbReference>
<organism evidence="1 2">
    <name type="scientific">Halogeometricum borinquense</name>
    <dbReference type="NCBI Taxonomy" id="60847"/>
    <lineage>
        <taxon>Archaea</taxon>
        <taxon>Methanobacteriati</taxon>
        <taxon>Methanobacteriota</taxon>
        <taxon>Stenosarchaea group</taxon>
        <taxon>Halobacteria</taxon>
        <taxon>Halobacteriales</taxon>
        <taxon>Haloferacaceae</taxon>
        <taxon>Halogeometricum</taxon>
    </lineage>
</organism>